<keyword evidence="2" id="KW-1185">Reference proteome</keyword>
<dbReference type="Pfam" id="PF00702">
    <property type="entry name" value="Hydrolase"/>
    <property type="match status" value="1"/>
</dbReference>
<organism evidence="1 2">
    <name type="scientific">Holdemania filiformis</name>
    <dbReference type="NCBI Taxonomy" id="61171"/>
    <lineage>
        <taxon>Bacteria</taxon>
        <taxon>Bacillati</taxon>
        <taxon>Bacillota</taxon>
        <taxon>Erysipelotrichia</taxon>
        <taxon>Erysipelotrichales</taxon>
        <taxon>Erysipelotrichaceae</taxon>
        <taxon>Holdemania</taxon>
    </lineage>
</organism>
<evidence type="ECO:0000313" key="1">
    <source>
        <dbReference type="EMBL" id="RGR76732.1"/>
    </source>
</evidence>
<comment type="caution">
    <text evidence="1">The sequence shown here is derived from an EMBL/GenBank/DDBJ whole genome shotgun (WGS) entry which is preliminary data.</text>
</comment>
<dbReference type="NCBIfam" id="TIGR02254">
    <property type="entry name" value="YjjG_YfnB"/>
    <property type="match status" value="1"/>
</dbReference>
<dbReference type="RefSeq" id="WP_117892182.1">
    <property type="nucleotide sequence ID" value="NZ_CABJCV010000001.1"/>
</dbReference>
<sequence>MRYSTLLWDLDGTLYDFEKNQERSLRRVLEEFGVDASEENVACYLRINHQLWSDYEQGLIGKQVIEDTRFQRTFDELGIAADGLAASRAYRKLLMQGYDLLAGAREIMEALQGKVEMDVVTNGDGPTQRQRLAGADMAKYFTHLFISDELGVQKPQAEFFAPVLQTIAEKDPRQILVIGDSLSSDIAGGQAAGLDTCWFNPKHLPLTLKQQPTWQIDALDQLLEIL</sequence>
<dbReference type="EMBL" id="QRUP01000001">
    <property type="protein sequence ID" value="RGR76732.1"/>
    <property type="molecule type" value="Genomic_DNA"/>
</dbReference>
<dbReference type="InterPro" id="IPR011951">
    <property type="entry name" value="HAD-SF_hydro_IA_YjjG/PynA"/>
</dbReference>
<dbReference type="SFLD" id="SFLDS00003">
    <property type="entry name" value="Haloacid_Dehalogenase"/>
    <property type="match status" value="1"/>
</dbReference>
<dbReference type="AlphaFoldDB" id="A0A412G6F2"/>
<dbReference type="NCBIfam" id="TIGR01549">
    <property type="entry name" value="HAD-SF-IA-v1"/>
    <property type="match status" value="1"/>
</dbReference>
<gene>
    <name evidence="1" type="ORF">DWY25_00125</name>
</gene>
<dbReference type="InterPro" id="IPR052550">
    <property type="entry name" value="Pyrimidine_5'-ntase_YjjG"/>
</dbReference>
<dbReference type="PANTHER" id="PTHR47478:SF1">
    <property type="entry name" value="PYRIMIDINE 5'-NUCLEOTIDASE YJJG"/>
    <property type="match status" value="1"/>
</dbReference>
<name>A0A412G6F2_9FIRM</name>
<reference evidence="1 2" key="1">
    <citation type="submission" date="2018-08" db="EMBL/GenBank/DDBJ databases">
        <title>A genome reference for cultivated species of the human gut microbiota.</title>
        <authorList>
            <person name="Zou Y."/>
            <person name="Xue W."/>
            <person name="Luo G."/>
        </authorList>
    </citation>
    <scope>NUCLEOTIDE SEQUENCE [LARGE SCALE GENOMIC DNA]</scope>
    <source>
        <strain evidence="1 2">AF24-29</strain>
    </source>
</reference>
<evidence type="ECO:0000313" key="2">
    <source>
        <dbReference type="Proteomes" id="UP000284178"/>
    </source>
</evidence>
<dbReference type="Gene3D" id="3.40.50.1000">
    <property type="entry name" value="HAD superfamily/HAD-like"/>
    <property type="match status" value="1"/>
</dbReference>
<dbReference type="InterPro" id="IPR023198">
    <property type="entry name" value="PGP-like_dom2"/>
</dbReference>
<dbReference type="Gene3D" id="1.10.150.240">
    <property type="entry name" value="Putative phosphatase, domain 2"/>
    <property type="match status" value="1"/>
</dbReference>
<dbReference type="Proteomes" id="UP000284178">
    <property type="component" value="Unassembled WGS sequence"/>
</dbReference>
<dbReference type="SUPFAM" id="SSF56784">
    <property type="entry name" value="HAD-like"/>
    <property type="match status" value="1"/>
</dbReference>
<accession>A0A412G6F2</accession>
<dbReference type="PANTHER" id="PTHR47478">
    <property type="match status" value="1"/>
</dbReference>
<dbReference type="InterPro" id="IPR036412">
    <property type="entry name" value="HAD-like_sf"/>
</dbReference>
<dbReference type="SFLD" id="SFLDG01129">
    <property type="entry name" value="C1.5:_HAD__Beta-PGM__Phosphata"/>
    <property type="match status" value="1"/>
</dbReference>
<proteinExistence type="predicted"/>
<dbReference type="GeneID" id="83013818"/>
<dbReference type="GO" id="GO:0008253">
    <property type="term" value="F:5'-nucleotidase activity"/>
    <property type="evidence" value="ECO:0007669"/>
    <property type="project" value="InterPro"/>
</dbReference>
<dbReference type="InterPro" id="IPR023214">
    <property type="entry name" value="HAD_sf"/>
</dbReference>
<dbReference type="InterPro" id="IPR006439">
    <property type="entry name" value="HAD-SF_hydro_IA"/>
</dbReference>
<protein>
    <submittedName>
        <fullName evidence="1">Noncanonical pyrimidine nucleotidase, YjjG family</fullName>
    </submittedName>
</protein>